<evidence type="ECO:0000256" key="7">
    <source>
        <dbReference type="ARBA" id="ARBA00022723"/>
    </source>
</evidence>
<keyword evidence="5" id="KW-0808">Transferase</keyword>
<dbReference type="PANTHER" id="PTHR14155">
    <property type="entry name" value="RING FINGER DOMAIN-CONTAINING"/>
    <property type="match status" value="1"/>
</dbReference>
<sequence length="107" mass="12305">NDEEKRKTEIYIEFCFSIYNRNRSAANGNNIRQTLSMRRHSAAAATRGIDNLVIETFPTFTYAKVKDHHIGKGALECAVCLNEFEDDETLRLIPKCDHVFRPECIPD</sequence>
<evidence type="ECO:0000256" key="13">
    <source>
        <dbReference type="ARBA" id="ARBA00024209"/>
    </source>
</evidence>
<proteinExistence type="inferred from homology"/>
<dbReference type="PANTHER" id="PTHR14155:SF605">
    <property type="entry name" value="E3 UBIQUITIN-PROTEIN LIGASE ATL31-LIKE"/>
    <property type="match status" value="1"/>
</dbReference>
<comment type="pathway">
    <text evidence="3">Protein modification; protein ubiquitination.</text>
</comment>
<keyword evidence="7" id="KW-0479">Metal-binding</keyword>
<accession>A0A1J6IWE9</accession>
<evidence type="ECO:0000256" key="11">
    <source>
        <dbReference type="ARBA" id="ARBA00022989"/>
    </source>
</evidence>
<dbReference type="Gene3D" id="3.30.40.10">
    <property type="entry name" value="Zinc/RING finger domain, C3HC4 (zinc finger)"/>
    <property type="match status" value="1"/>
</dbReference>
<evidence type="ECO:0000256" key="12">
    <source>
        <dbReference type="ARBA" id="ARBA00023136"/>
    </source>
</evidence>
<keyword evidence="6" id="KW-0812">Transmembrane</keyword>
<evidence type="ECO:0000256" key="5">
    <source>
        <dbReference type="ARBA" id="ARBA00022679"/>
    </source>
</evidence>
<evidence type="ECO:0000259" key="14">
    <source>
        <dbReference type="Pfam" id="PF17123"/>
    </source>
</evidence>
<organism evidence="15 16">
    <name type="scientific">Nicotiana attenuata</name>
    <name type="common">Coyote tobacco</name>
    <dbReference type="NCBI Taxonomy" id="49451"/>
    <lineage>
        <taxon>Eukaryota</taxon>
        <taxon>Viridiplantae</taxon>
        <taxon>Streptophyta</taxon>
        <taxon>Embryophyta</taxon>
        <taxon>Tracheophyta</taxon>
        <taxon>Spermatophyta</taxon>
        <taxon>Magnoliopsida</taxon>
        <taxon>eudicotyledons</taxon>
        <taxon>Gunneridae</taxon>
        <taxon>Pentapetalae</taxon>
        <taxon>asterids</taxon>
        <taxon>lamiids</taxon>
        <taxon>Solanales</taxon>
        <taxon>Solanaceae</taxon>
        <taxon>Nicotianoideae</taxon>
        <taxon>Nicotianeae</taxon>
        <taxon>Nicotiana</taxon>
    </lineage>
</organism>
<dbReference type="InterPro" id="IPR013083">
    <property type="entry name" value="Znf_RING/FYVE/PHD"/>
</dbReference>
<evidence type="ECO:0000256" key="9">
    <source>
        <dbReference type="ARBA" id="ARBA00022786"/>
    </source>
</evidence>
<evidence type="ECO:0000256" key="1">
    <source>
        <dbReference type="ARBA" id="ARBA00000900"/>
    </source>
</evidence>
<comment type="subcellular location">
    <subcellularLocation>
        <location evidence="2">Membrane</location>
        <topology evidence="2">Single-pass membrane protein</topology>
    </subcellularLocation>
</comment>
<evidence type="ECO:0000256" key="8">
    <source>
        <dbReference type="ARBA" id="ARBA00022771"/>
    </source>
</evidence>
<dbReference type="SUPFAM" id="SSF57850">
    <property type="entry name" value="RING/U-box"/>
    <property type="match status" value="1"/>
</dbReference>
<dbReference type="GO" id="GO:0008270">
    <property type="term" value="F:zinc ion binding"/>
    <property type="evidence" value="ECO:0007669"/>
    <property type="project" value="UniProtKB-KW"/>
</dbReference>
<dbReference type="Pfam" id="PF17123">
    <property type="entry name" value="zf-RING_11"/>
    <property type="match status" value="1"/>
</dbReference>
<gene>
    <name evidence="15" type="primary">ATL6_4</name>
    <name evidence="15" type="ORF">A4A49_51139</name>
</gene>
<evidence type="ECO:0000256" key="2">
    <source>
        <dbReference type="ARBA" id="ARBA00004167"/>
    </source>
</evidence>
<feature type="non-terminal residue" evidence="15">
    <location>
        <position position="1"/>
    </location>
</feature>
<dbReference type="STRING" id="49451.A0A1J6IWE9"/>
<dbReference type="InterPro" id="IPR053238">
    <property type="entry name" value="RING-H2_zinc_finger"/>
</dbReference>
<dbReference type="Gramene" id="OIS99472">
    <property type="protein sequence ID" value="OIS99472"/>
    <property type="gene ID" value="A4A49_51139"/>
</dbReference>
<feature type="domain" description="RING-type" evidence="14">
    <location>
        <begin position="76"/>
        <end position="105"/>
    </location>
</feature>
<keyword evidence="16" id="KW-1185">Reference proteome</keyword>
<keyword evidence="11" id="KW-1133">Transmembrane helix</keyword>
<evidence type="ECO:0000256" key="10">
    <source>
        <dbReference type="ARBA" id="ARBA00022833"/>
    </source>
</evidence>
<comment type="similarity">
    <text evidence="13">Belongs to the RING-type zinc finger family. ATL subfamily.</text>
</comment>
<dbReference type="Proteomes" id="UP000187609">
    <property type="component" value="Unassembled WGS sequence"/>
</dbReference>
<evidence type="ECO:0000313" key="15">
    <source>
        <dbReference type="EMBL" id="OIS99472.1"/>
    </source>
</evidence>
<keyword evidence="9" id="KW-0833">Ubl conjugation pathway</keyword>
<protein>
    <recommendedName>
        <fullName evidence="4">RING-type E3 ubiquitin transferase</fullName>
        <ecNumber evidence="4">2.3.2.27</ecNumber>
    </recommendedName>
</protein>
<keyword evidence="12" id="KW-0472">Membrane</keyword>
<evidence type="ECO:0000256" key="3">
    <source>
        <dbReference type="ARBA" id="ARBA00004906"/>
    </source>
</evidence>
<evidence type="ECO:0000313" key="16">
    <source>
        <dbReference type="Proteomes" id="UP000187609"/>
    </source>
</evidence>
<dbReference type="GO" id="GO:0061630">
    <property type="term" value="F:ubiquitin protein ligase activity"/>
    <property type="evidence" value="ECO:0007669"/>
    <property type="project" value="UniProtKB-EC"/>
</dbReference>
<comment type="catalytic activity">
    <reaction evidence="1">
        <text>S-ubiquitinyl-[E2 ubiquitin-conjugating enzyme]-L-cysteine + [acceptor protein]-L-lysine = [E2 ubiquitin-conjugating enzyme]-L-cysteine + N(6)-ubiquitinyl-[acceptor protein]-L-lysine.</text>
        <dbReference type="EC" id="2.3.2.27"/>
    </reaction>
</comment>
<evidence type="ECO:0000256" key="6">
    <source>
        <dbReference type="ARBA" id="ARBA00022692"/>
    </source>
</evidence>
<name>A0A1J6IWE9_NICAT</name>
<keyword evidence="10" id="KW-0862">Zinc</keyword>
<evidence type="ECO:0000256" key="4">
    <source>
        <dbReference type="ARBA" id="ARBA00012483"/>
    </source>
</evidence>
<comment type="caution">
    <text evidence="15">The sequence shown here is derived from an EMBL/GenBank/DDBJ whole genome shotgun (WGS) entry which is preliminary data.</text>
</comment>
<dbReference type="InterPro" id="IPR001841">
    <property type="entry name" value="Znf_RING"/>
</dbReference>
<dbReference type="EC" id="2.3.2.27" evidence="4"/>
<keyword evidence="8" id="KW-0863">Zinc-finger</keyword>
<dbReference type="GO" id="GO:0016020">
    <property type="term" value="C:membrane"/>
    <property type="evidence" value="ECO:0007669"/>
    <property type="project" value="UniProtKB-SubCell"/>
</dbReference>
<dbReference type="SMR" id="A0A1J6IWE9"/>
<dbReference type="EMBL" id="MJEQ01037190">
    <property type="protein sequence ID" value="OIS99472.1"/>
    <property type="molecule type" value="Genomic_DNA"/>
</dbReference>
<reference evidence="15" key="1">
    <citation type="submission" date="2016-11" db="EMBL/GenBank/DDBJ databases">
        <title>The genome of Nicotiana attenuata.</title>
        <authorList>
            <person name="Xu S."/>
            <person name="Brockmoeller T."/>
            <person name="Gaquerel E."/>
            <person name="Navarro A."/>
            <person name="Kuhl H."/>
            <person name="Gase K."/>
            <person name="Ling Z."/>
            <person name="Zhou W."/>
            <person name="Kreitzer C."/>
            <person name="Stanke M."/>
            <person name="Tang H."/>
            <person name="Lyons E."/>
            <person name="Pandey P."/>
            <person name="Pandey S.P."/>
            <person name="Timmermann B."/>
            <person name="Baldwin I.T."/>
        </authorList>
    </citation>
    <scope>NUCLEOTIDE SEQUENCE [LARGE SCALE GENOMIC DNA]</scope>
    <source>
        <strain evidence="15">UT</strain>
    </source>
</reference>
<dbReference type="FunFam" id="3.30.40.10:FF:000187">
    <property type="entry name" value="E3 ubiquitin-protein ligase ATL6"/>
    <property type="match status" value="1"/>
</dbReference>
<dbReference type="AlphaFoldDB" id="A0A1J6IWE9"/>